<comment type="caution">
    <text evidence="6">The sequence shown here is derived from an EMBL/GenBank/DDBJ whole genome shotgun (WGS) entry which is preliminary data.</text>
</comment>
<dbReference type="InterPro" id="IPR043502">
    <property type="entry name" value="DNA/RNA_pol_sf"/>
</dbReference>
<feature type="domain" description="Retroviral polymerase SH3-like" evidence="5">
    <location>
        <begin position="61"/>
        <end position="122"/>
    </location>
</feature>
<dbReference type="GO" id="GO:0046872">
    <property type="term" value="F:metal ion binding"/>
    <property type="evidence" value="ECO:0007669"/>
    <property type="project" value="UniProtKB-KW"/>
</dbReference>
<reference evidence="6 7" key="1">
    <citation type="submission" date="2021-07" db="EMBL/GenBank/DDBJ databases">
        <title>The Aristolochia fimbriata genome: insights into angiosperm evolution, floral development and chemical biosynthesis.</title>
        <authorList>
            <person name="Jiao Y."/>
        </authorList>
    </citation>
    <scope>NUCLEOTIDE SEQUENCE [LARGE SCALE GENOMIC DNA]</scope>
    <source>
        <strain evidence="6">IBCAS-2021</strain>
        <tissue evidence="6">Leaf</tissue>
    </source>
</reference>
<evidence type="ECO:0000259" key="4">
    <source>
        <dbReference type="Pfam" id="PF07727"/>
    </source>
</evidence>
<dbReference type="InterPro" id="IPR057670">
    <property type="entry name" value="SH3_retrovirus"/>
</dbReference>
<dbReference type="PANTHER" id="PTHR42648:SF26">
    <property type="entry name" value="INTEGRASE CATALYTIC DOMAIN-CONTAINING PROTEIN"/>
    <property type="match status" value="1"/>
</dbReference>
<gene>
    <name evidence="6" type="ORF">H6P81_017308</name>
</gene>
<feature type="compositionally biased region" description="Polar residues" evidence="3">
    <location>
        <begin position="166"/>
        <end position="181"/>
    </location>
</feature>
<dbReference type="Pfam" id="PF07727">
    <property type="entry name" value="RVT_2"/>
    <property type="match status" value="1"/>
</dbReference>
<dbReference type="GO" id="GO:0016787">
    <property type="term" value="F:hydrolase activity"/>
    <property type="evidence" value="ECO:0007669"/>
    <property type="project" value="UniProtKB-KW"/>
</dbReference>
<evidence type="ECO:0000256" key="3">
    <source>
        <dbReference type="SAM" id="MobiDB-lite"/>
    </source>
</evidence>
<dbReference type="AlphaFoldDB" id="A0AAV7DY75"/>
<evidence type="ECO:0000313" key="6">
    <source>
        <dbReference type="EMBL" id="KAG9441454.1"/>
    </source>
</evidence>
<dbReference type="InterPro" id="IPR013103">
    <property type="entry name" value="RVT_2"/>
</dbReference>
<protein>
    <recommendedName>
        <fullName evidence="8">Reverse transcriptase Ty1/copia-type domain-containing protein</fullName>
    </recommendedName>
</protein>
<dbReference type="Proteomes" id="UP000825729">
    <property type="component" value="Unassembled WGS sequence"/>
</dbReference>
<keyword evidence="7" id="KW-1185">Reference proteome</keyword>
<keyword evidence="1" id="KW-0479">Metal-binding</keyword>
<feature type="region of interest" description="Disordered" evidence="3">
    <location>
        <begin position="166"/>
        <end position="205"/>
    </location>
</feature>
<feature type="domain" description="Reverse transcriptase Ty1/copia-type" evidence="4">
    <location>
        <begin position="287"/>
        <end position="414"/>
    </location>
</feature>
<sequence>MEMGMTLLAQASMPKSHWDSAFATSVYIINRLPTPILHSKSSFDVLVGKPPDYSLLRVFGCLCYPHLRPYSAHKLEDRSTSCVFLGYHPKYKGYRCLDVARNKVYVSRNVVFDETVFPYSQPTLLPTPKLSSSSTATLIPLLPLPPIVPFPVPSTVPTTAIPNVTHTVSTHTNPKTDNFSSVPEIRPRARPGAPHATHPMTTQSMTNSLPPCTFLTSKHTLPTHNSTFVLTCYSQAVKSAEWRTAMNEEFNALLTNCTWSLVSLPQGRRAIGCKWVFRVKTKPDGSIDSPIVKPVTIRTVLTLALSRNWSIRQLDVNNVFLNGNLNGEVYMVQPPRFQDKTHPNAVCRLHKSIYGLKQSPIAWYRLTSYLIDLGFALSKADSSLLVRYTSTATIFVLIYVDDIIITDSSAKDIACLVANLQ</sequence>
<dbReference type="SUPFAM" id="SSF56672">
    <property type="entry name" value="DNA/RNA polymerases"/>
    <property type="match status" value="1"/>
</dbReference>
<dbReference type="EMBL" id="JAINDJ010000007">
    <property type="protein sequence ID" value="KAG9441454.1"/>
    <property type="molecule type" value="Genomic_DNA"/>
</dbReference>
<organism evidence="6 7">
    <name type="scientific">Aristolochia fimbriata</name>
    <name type="common">White veined hardy Dutchman's pipe vine</name>
    <dbReference type="NCBI Taxonomy" id="158543"/>
    <lineage>
        <taxon>Eukaryota</taxon>
        <taxon>Viridiplantae</taxon>
        <taxon>Streptophyta</taxon>
        <taxon>Embryophyta</taxon>
        <taxon>Tracheophyta</taxon>
        <taxon>Spermatophyta</taxon>
        <taxon>Magnoliopsida</taxon>
        <taxon>Magnoliidae</taxon>
        <taxon>Piperales</taxon>
        <taxon>Aristolochiaceae</taxon>
        <taxon>Aristolochia</taxon>
    </lineage>
</organism>
<proteinExistence type="predicted"/>
<evidence type="ECO:0000256" key="1">
    <source>
        <dbReference type="ARBA" id="ARBA00022723"/>
    </source>
</evidence>
<keyword evidence="2" id="KW-0378">Hydrolase</keyword>
<dbReference type="PANTHER" id="PTHR42648">
    <property type="entry name" value="TRANSPOSASE, PUTATIVE-RELATED"/>
    <property type="match status" value="1"/>
</dbReference>
<evidence type="ECO:0008006" key="8">
    <source>
        <dbReference type="Google" id="ProtNLM"/>
    </source>
</evidence>
<dbReference type="InterPro" id="IPR039537">
    <property type="entry name" value="Retrotran_Ty1/copia-like"/>
</dbReference>
<evidence type="ECO:0000259" key="5">
    <source>
        <dbReference type="Pfam" id="PF25597"/>
    </source>
</evidence>
<name>A0AAV7DY75_ARIFI</name>
<dbReference type="Pfam" id="PF25597">
    <property type="entry name" value="SH3_retrovirus"/>
    <property type="match status" value="1"/>
</dbReference>
<accession>A0AAV7DY75</accession>
<evidence type="ECO:0000313" key="7">
    <source>
        <dbReference type="Proteomes" id="UP000825729"/>
    </source>
</evidence>
<evidence type="ECO:0000256" key="2">
    <source>
        <dbReference type="ARBA" id="ARBA00022801"/>
    </source>
</evidence>